<protein>
    <recommendedName>
        <fullName evidence="11">Dihydroorotate dehydrogenase B (NAD(+)), electron transfer subunit</fullName>
    </recommendedName>
    <alternativeName>
        <fullName evidence="11">Dihydroorotate oxidase B, electron transfer subunit</fullName>
    </alternativeName>
</protein>
<dbReference type="NCBIfam" id="NF000798">
    <property type="entry name" value="PRK00054.1-3"/>
    <property type="match status" value="1"/>
</dbReference>
<dbReference type="EMBL" id="CP043028">
    <property type="protein sequence ID" value="QFJ53672.1"/>
    <property type="molecule type" value="Genomic_DNA"/>
</dbReference>
<dbReference type="HAMAP" id="MF_01211">
    <property type="entry name" value="DHODB_Fe_S_bind"/>
    <property type="match status" value="1"/>
</dbReference>
<evidence type="ECO:0000256" key="2">
    <source>
        <dbReference type="ARBA" id="ARBA00022448"/>
    </source>
</evidence>
<evidence type="ECO:0000313" key="15">
    <source>
        <dbReference type="EMBL" id="QFJ53672.1"/>
    </source>
</evidence>
<dbReference type="CDD" id="cd06218">
    <property type="entry name" value="DHOD_e_trans"/>
    <property type="match status" value="1"/>
</dbReference>
<dbReference type="Pfam" id="PF10418">
    <property type="entry name" value="DHODB_Fe-S_bind"/>
    <property type="match status" value="1"/>
</dbReference>
<proteinExistence type="inferred from homology"/>
<evidence type="ECO:0000313" key="16">
    <source>
        <dbReference type="Proteomes" id="UP000327030"/>
    </source>
</evidence>
<dbReference type="GO" id="GO:0016491">
    <property type="term" value="F:oxidoreductase activity"/>
    <property type="evidence" value="ECO:0007669"/>
    <property type="project" value="InterPro"/>
</dbReference>
<keyword evidence="7 11" id="KW-0665">Pyrimidine biosynthesis</keyword>
<feature type="binding site" evidence="11 12">
    <location>
        <begin position="76"/>
        <end position="77"/>
    </location>
    <ligand>
        <name>FAD</name>
        <dbReference type="ChEBI" id="CHEBI:57692"/>
    </ligand>
</feature>
<dbReference type="Gene3D" id="3.40.50.80">
    <property type="entry name" value="Nucleotide-binding domain of ferredoxin-NADP reductase (FNR) module"/>
    <property type="match status" value="1"/>
</dbReference>
<evidence type="ECO:0000256" key="12">
    <source>
        <dbReference type="PIRSR" id="PIRSR006816-1"/>
    </source>
</evidence>
<dbReference type="PIRSF" id="PIRSF006816">
    <property type="entry name" value="Cyc3_hyd_g"/>
    <property type="match status" value="1"/>
</dbReference>
<comment type="cofactor">
    <cofactor evidence="11">
        <name>[2Fe-2S] cluster</name>
        <dbReference type="ChEBI" id="CHEBI:190135"/>
    </cofactor>
    <text evidence="11">Binds 1 [2Fe-2S] cluster per subunit.</text>
</comment>
<dbReference type="InterPro" id="IPR023455">
    <property type="entry name" value="Dihydroorotate_DHASE_ETsu"/>
</dbReference>
<evidence type="ECO:0000259" key="14">
    <source>
        <dbReference type="PROSITE" id="PS51384"/>
    </source>
</evidence>
<evidence type="ECO:0000256" key="5">
    <source>
        <dbReference type="ARBA" id="ARBA00022723"/>
    </source>
</evidence>
<feature type="binding site" evidence="11 13">
    <location>
        <position position="220"/>
    </location>
    <ligand>
        <name>[2Fe-2S] cluster</name>
        <dbReference type="ChEBI" id="CHEBI:190135"/>
    </ligand>
</feature>
<gene>
    <name evidence="11" type="primary">pyrK</name>
    <name evidence="15" type="ORF">FXF36_01720</name>
</gene>
<dbReference type="UniPathway" id="UPA00070">
    <property type="reaction ID" value="UER00945"/>
</dbReference>
<keyword evidence="3 11" id="KW-0285">Flavoprotein</keyword>
<keyword evidence="5 11" id="KW-0479">Metal-binding</keyword>
<feature type="binding site" evidence="11 12">
    <location>
        <begin position="52"/>
        <end position="55"/>
    </location>
    <ligand>
        <name>FAD</name>
        <dbReference type="ChEBI" id="CHEBI:57692"/>
    </ligand>
</feature>
<dbReference type="PANTHER" id="PTHR43513">
    <property type="entry name" value="DIHYDROOROTATE DEHYDROGENASE B (NAD(+)), ELECTRON TRANSFER SUBUNIT"/>
    <property type="match status" value="1"/>
</dbReference>
<dbReference type="AlphaFoldDB" id="A0A5P6VMN7"/>
<dbReference type="SUPFAM" id="SSF63380">
    <property type="entry name" value="Riboflavin synthase domain-like"/>
    <property type="match status" value="1"/>
</dbReference>
<evidence type="ECO:0000256" key="6">
    <source>
        <dbReference type="ARBA" id="ARBA00022827"/>
    </source>
</evidence>
<dbReference type="Gene3D" id="2.10.240.10">
    <property type="entry name" value="Dihydroorotate dehydrogenase, electron transfer subunit"/>
    <property type="match status" value="1"/>
</dbReference>
<dbReference type="InterPro" id="IPR037117">
    <property type="entry name" value="Dihydroorotate_DH_ele_sf"/>
</dbReference>
<sequence>MMKIKETATVFGQSELAPGIFSLLLDTKIVEQAIPGQFISIFSNDGSKLLPRPISICEINREYGILRVVYRVVGAGTEEFSKLKMGDKVEVMGPLGNGFPLEGERAIVVGGGIGVPPMLELAKQLNGSVTAVMGYRNDDLFLTEEFTDMAAELIIATDDGSVGTHGTVVDAMKENDLEADVIYACGPKPMLRAVAEYAAEHDIKCYVSMEERMACGVGACLGCVCQSTEKDDHSHVNNKRVCKDGPVFLSTEVVL</sequence>
<name>A0A5P6VMN7_PSEXY</name>
<dbReference type="InterPro" id="IPR050353">
    <property type="entry name" value="PyrK_electron_transfer"/>
</dbReference>
<dbReference type="PROSITE" id="PS51384">
    <property type="entry name" value="FAD_FR"/>
    <property type="match status" value="1"/>
</dbReference>
<dbReference type="InterPro" id="IPR012165">
    <property type="entry name" value="Cyt_c3_hydrogenase_gsu"/>
</dbReference>
<dbReference type="InterPro" id="IPR039261">
    <property type="entry name" value="FNR_nucleotide-bd"/>
</dbReference>
<comment type="cofactor">
    <cofactor evidence="11 12">
        <name>FAD</name>
        <dbReference type="ChEBI" id="CHEBI:57692"/>
    </cofactor>
    <text evidence="11 12">Binds 1 FAD per subunit.</text>
</comment>
<comment type="pathway">
    <text evidence="11">Pyrimidine metabolism; UMP biosynthesis via de novo pathway; orotate from (S)-dihydroorotate (NAD(+) route): step 1/1.</text>
</comment>
<evidence type="ECO:0000256" key="1">
    <source>
        <dbReference type="ARBA" id="ARBA00006422"/>
    </source>
</evidence>
<keyword evidence="2 11" id="KW-0813">Transport</keyword>
<dbReference type="InterPro" id="IPR019480">
    <property type="entry name" value="Dihydroorotate_DH_Fe-S-bd"/>
</dbReference>
<feature type="binding site" evidence="11 13">
    <location>
        <position position="223"/>
    </location>
    <ligand>
        <name>[2Fe-2S] cluster</name>
        <dbReference type="ChEBI" id="CHEBI:190135"/>
    </ligand>
</feature>
<feature type="binding site" evidence="11 13">
    <location>
        <position position="242"/>
    </location>
    <ligand>
        <name>[2Fe-2S] cluster</name>
        <dbReference type="ChEBI" id="CHEBI:190135"/>
    </ligand>
</feature>
<dbReference type="InterPro" id="IPR017927">
    <property type="entry name" value="FAD-bd_FR_type"/>
</dbReference>
<organism evidence="15 16">
    <name type="scientific">Pseudobutyrivibrio xylanivorans</name>
    <dbReference type="NCBI Taxonomy" id="185007"/>
    <lineage>
        <taxon>Bacteria</taxon>
        <taxon>Bacillati</taxon>
        <taxon>Bacillota</taxon>
        <taxon>Clostridia</taxon>
        <taxon>Lachnospirales</taxon>
        <taxon>Lachnospiraceae</taxon>
        <taxon>Pseudobutyrivibrio</taxon>
    </lineage>
</organism>
<keyword evidence="6 11" id="KW-0274">FAD</keyword>
<dbReference type="GO" id="GO:0050660">
    <property type="term" value="F:flavin adenine dinucleotide binding"/>
    <property type="evidence" value="ECO:0007669"/>
    <property type="project" value="InterPro"/>
</dbReference>
<dbReference type="KEGG" id="pxv:FXF36_01720"/>
<evidence type="ECO:0000256" key="4">
    <source>
        <dbReference type="ARBA" id="ARBA00022714"/>
    </source>
</evidence>
<feature type="binding site" evidence="11 13">
    <location>
        <position position="215"/>
    </location>
    <ligand>
        <name>[2Fe-2S] cluster</name>
        <dbReference type="ChEBI" id="CHEBI:190135"/>
    </ligand>
</feature>
<dbReference type="GO" id="GO:0046872">
    <property type="term" value="F:metal ion binding"/>
    <property type="evidence" value="ECO:0007669"/>
    <property type="project" value="UniProtKB-KW"/>
</dbReference>
<feature type="domain" description="FAD-binding FR-type" evidence="14">
    <location>
        <begin position="3"/>
        <end position="101"/>
    </location>
</feature>
<comment type="similarity">
    <text evidence="1 11">Belongs to the PyrK family.</text>
</comment>
<dbReference type="GO" id="GO:0044205">
    <property type="term" value="P:'de novo' UMP biosynthetic process"/>
    <property type="evidence" value="ECO:0007669"/>
    <property type="project" value="UniProtKB-UniRule"/>
</dbReference>
<reference evidence="16" key="1">
    <citation type="submission" date="2019-08" db="EMBL/GenBank/DDBJ databases">
        <title>Complete Genome Sequence of the Polysaccharide-Degrading Rumen Bacterium Pseudobutyrivibrio xylanivorans MA3014.</title>
        <authorList>
            <person name="Palevich N."/>
            <person name="Maclean P.H."/>
            <person name="Kelly W.J."/>
            <person name="Leahy S.C."/>
            <person name="Rakonjac J."/>
            <person name="Attwood G.T."/>
        </authorList>
    </citation>
    <scope>NUCLEOTIDE SEQUENCE [LARGE SCALE GENOMIC DNA]</scope>
    <source>
        <strain evidence="16">MA3014</strain>
    </source>
</reference>
<dbReference type="SUPFAM" id="SSF52343">
    <property type="entry name" value="Ferredoxin reductase-like, C-terminal NADP-linked domain"/>
    <property type="match status" value="1"/>
</dbReference>
<evidence type="ECO:0000256" key="10">
    <source>
        <dbReference type="ARBA" id="ARBA00023014"/>
    </source>
</evidence>
<keyword evidence="8 11" id="KW-0249">Electron transport</keyword>
<evidence type="ECO:0000256" key="8">
    <source>
        <dbReference type="ARBA" id="ARBA00022982"/>
    </source>
</evidence>
<keyword evidence="9 11" id="KW-0408">Iron</keyword>
<evidence type="ECO:0000256" key="9">
    <source>
        <dbReference type="ARBA" id="ARBA00023004"/>
    </source>
</evidence>
<evidence type="ECO:0000256" key="11">
    <source>
        <dbReference type="HAMAP-Rule" id="MF_01211"/>
    </source>
</evidence>
<dbReference type="GO" id="GO:0051537">
    <property type="term" value="F:2 iron, 2 sulfur cluster binding"/>
    <property type="evidence" value="ECO:0007669"/>
    <property type="project" value="UniProtKB-KW"/>
</dbReference>
<evidence type="ECO:0000256" key="13">
    <source>
        <dbReference type="PIRSR" id="PIRSR006816-2"/>
    </source>
</evidence>
<comment type="cofactor">
    <cofactor evidence="13">
        <name>[2Fe-2S] cluster</name>
        <dbReference type="ChEBI" id="CHEBI:190135"/>
    </cofactor>
    <text evidence="13">Binds 1 [2Fe-2S] cluster per subunit.</text>
</comment>
<dbReference type="OrthoDB" id="9789468at2"/>
<dbReference type="PANTHER" id="PTHR43513:SF3">
    <property type="entry name" value="DIHYDROOROTATE DEHYDROGENASE B (NAD(+)), ELECTRON TRANSFER SUBUNIT-RELATED"/>
    <property type="match status" value="1"/>
</dbReference>
<dbReference type="GO" id="GO:0009055">
    <property type="term" value="F:electron transfer activity"/>
    <property type="evidence" value="ECO:0007669"/>
    <property type="project" value="UniProtKB-UniRule"/>
</dbReference>
<comment type="function">
    <text evidence="11">Responsible for channeling the electrons from the oxidation of dihydroorotate from the FMN redox center in the PyrD type B subunit to the ultimate electron acceptor NAD(+).</text>
</comment>
<accession>A0A5P6VMN7</accession>
<comment type="subunit">
    <text evidence="11">Heterotetramer of 2 PyrK and 2 PyrD type B subunits.</text>
</comment>
<dbReference type="InterPro" id="IPR017938">
    <property type="entry name" value="Riboflavin_synthase-like_b-brl"/>
</dbReference>
<keyword evidence="4 11" id="KW-0001">2Fe-2S</keyword>
<keyword evidence="10 11" id="KW-0411">Iron-sulfur</keyword>
<dbReference type="Gene3D" id="2.40.30.10">
    <property type="entry name" value="Translation factors"/>
    <property type="match status" value="1"/>
</dbReference>
<evidence type="ECO:0000256" key="7">
    <source>
        <dbReference type="ARBA" id="ARBA00022975"/>
    </source>
</evidence>
<feature type="binding site" evidence="11 12">
    <location>
        <begin position="69"/>
        <end position="71"/>
    </location>
    <ligand>
        <name>FAD</name>
        <dbReference type="ChEBI" id="CHEBI:57692"/>
    </ligand>
</feature>
<dbReference type="Proteomes" id="UP000327030">
    <property type="component" value="Chromosome 1"/>
</dbReference>
<evidence type="ECO:0000256" key="3">
    <source>
        <dbReference type="ARBA" id="ARBA00022630"/>
    </source>
</evidence>